<evidence type="ECO:0000313" key="4">
    <source>
        <dbReference type="EMBL" id="GFO47485.1"/>
    </source>
</evidence>
<feature type="domain" description="Nuclear factor related to kappa-B-binding protein winged helix-like" evidence="2">
    <location>
        <begin position="276"/>
        <end position="385"/>
    </location>
</feature>
<dbReference type="GO" id="GO:0002020">
    <property type="term" value="F:protease binding"/>
    <property type="evidence" value="ECO:0007669"/>
    <property type="project" value="TreeGrafter"/>
</dbReference>
<dbReference type="GO" id="GO:0031011">
    <property type="term" value="C:Ino80 complex"/>
    <property type="evidence" value="ECO:0007669"/>
    <property type="project" value="InterPro"/>
</dbReference>
<evidence type="ECO:0000259" key="2">
    <source>
        <dbReference type="Pfam" id="PF14465"/>
    </source>
</evidence>
<dbReference type="Proteomes" id="UP000735302">
    <property type="component" value="Unassembled WGS sequence"/>
</dbReference>
<dbReference type="Pfam" id="PF14465">
    <property type="entry name" value="WHD_1st_NFRKB"/>
    <property type="match status" value="1"/>
</dbReference>
<feature type="region of interest" description="Disordered" evidence="1">
    <location>
        <begin position="1440"/>
        <end position="1462"/>
    </location>
</feature>
<evidence type="ECO:0000256" key="1">
    <source>
        <dbReference type="SAM" id="MobiDB-lite"/>
    </source>
</evidence>
<feature type="region of interest" description="Disordered" evidence="1">
    <location>
        <begin position="630"/>
        <end position="666"/>
    </location>
</feature>
<evidence type="ECO:0000313" key="5">
    <source>
        <dbReference type="Proteomes" id="UP000735302"/>
    </source>
</evidence>
<feature type="compositionally biased region" description="Polar residues" evidence="1">
    <location>
        <begin position="644"/>
        <end position="666"/>
    </location>
</feature>
<gene>
    <name evidence="4" type="ORF">PoB_007399000</name>
</gene>
<evidence type="ECO:0000259" key="3">
    <source>
        <dbReference type="Pfam" id="PF25793"/>
    </source>
</evidence>
<dbReference type="Gene3D" id="1.10.10.2430">
    <property type="entry name" value="NFRKB winged helix-like domain"/>
    <property type="match status" value="1"/>
</dbReference>
<comment type="caution">
    <text evidence="4">The sequence shown here is derived from an EMBL/GenBank/DDBJ whole genome shotgun (WGS) entry which is preliminary data.</text>
</comment>
<dbReference type="PANTHER" id="PTHR13052">
    <property type="entry name" value="NFRKB-RELATED"/>
    <property type="match status" value="1"/>
</dbReference>
<dbReference type="PANTHER" id="PTHR13052:SF3">
    <property type="entry name" value="NUCLEAR FACTOR RELATED TO KAPPA-B-BINDING PROTEIN"/>
    <property type="match status" value="1"/>
</dbReference>
<feature type="compositionally biased region" description="Basic and acidic residues" evidence="1">
    <location>
        <begin position="217"/>
        <end position="229"/>
    </location>
</feature>
<feature type="region of interest" description="Disordered" evidence="1">
    <location>
        <begin position="216"/>
        <end position="237"/>
    </location>
</feature>
<protein>
    <submittedName>
        <fullName evidence="4">Nuclear factor related to kappa-b-binding protein</fullName>
    </submittedName>
</protein>
<feature type="domain" description="Nuclear factor related to kappa-B-binding protein second winged helix" evidence="3">
    <location>
        <begin position="433"/>
        <end position="572"/>
    </location>
</feature>
<dbReference type="InterPro" id="IPR024867">
    <property type="entry name" value="NFRKB"/>
</dbReference>
<reference evidence="4 5" key="1">
    <citation type="journal article" date="2021" name="Elife">
        <title>Chloroplast acquisition without the gene transfer in kleptoplastic sea slugs, Plakobranchus ocellatus.</title>
        <authorList>
            <person name="Maeda T."/>
            <person name="Takahashi S."/>
            <person name="Yoshida T."/>
            <person name="Shimamura S."/>
            <person name="Takaki Y."/>
            <person name="Nagai Y."/>
            <person name="Toyoda A."/>
            <person name="Suzuki Y."/>
            <person name="Arimoto A."/>
            <person name="Ishii H."/>
            <person name="Satoh N."/>
            <person name="Nishiyama T."/>
            <person name="Hasebe M."/>
            <person name="Maruyama T."/>
            <person name="Minagawa J."/>
            <person name="Obokata J."/>
            <person name="Shigenobu S."/>
        </authorList>
    </citation>
    <scope>NUCLEOTIDE SEQUENCE [LARGE SCALE GENOMIC DNA]</scope>
</reference>
<keyword evidence="5" id="KW-1185">Reference proteome</keyword>
<feature type="region of interest" description="Disordered" evidence="1">
    <location>
        <begin position="52"/>
        <end position="87"/>
    </location>
</feature>
<name>A0AAV4DTK7_9GAST</name>
<feature type="compositionally biased region" description="Basic and acidic residues" evidence="1">
    <location>
        <begin position="1452"/>
        <end position="1462"/>
    </location>
</feature>
<accession>A0AAV4DTK7</accession>
<organism evidence="4 5">
    <name type="scientific">Plakobranchus ocellatus</name>
    <dbReference type="NCBI Taxonomy" id="259542"/>
    <lineage>
        <taxon>Eukaryota</taxon>
        <taxon>Metazoa</taxon>
        <taxon>Spiralia</taxon>
        <taxon>Lophotrochozoa</taxon>
        <taxon>Mollusca</taxon>
        <taxon>Gastropoda</taxon>
        <taxon>Heterobranchia</taxon>
        <taxon>Euthyneura</taxon>
        <taxon>Panpulmonata</taxon>
        <taxon>Sacoglossa</taxon>
        <taxon>Placobranchoidea</taxon>
        <taxon>Plakobranchidae</taxon>
        <taxon>Plakobranchus</taxon>
    </lineage>
</organism>
<dbReference type="InterPro" id="IPR038106">
    <property type="entry name" value="NFRKB_winged_sf"/>
</dbReference>
<feature type="region of interest" description="Disordered" evidence="1">
    <location>
        <begin position="116"/>
        <end position="141"/>
    </location>
</feature>
<sequence length="1462" mass="150774">MLSPKEMFEHATALAPGDPIKFQCPPPPIKKISPMEQIIKKKTIRILKEVREECGVPDTSSDEDEESTSPVQRSRRQLFKSLGPIPSPEPTLPSVVATFAAKPPAALPSSMPLVNGDAHPHNHQGTEGQGQAPAVTQMKRPRPISPVEVTEDSYKLMLRLHKRKKLLQPDLPELDVSSVTLQDILARCQANKKNIKGAAELIPTNLATMKKRLKLKSKGEKKPKLKTKEPPPLGVDDEAMFPRLPSPSLDASTNFHAADSLPDNPLKTVFGPAVNFCCLLRDILLEFPDGKTSTSKLEERLREWLEHNDEISNPWMALLSSWEDQVTPALRFLSGADQGSHPIETFSPMVECCSGSSREKPQQYRWMGPPGLDSDAELTQLFRLWLQAKEEANSAASAAADVIAEISASTSGSPPPPKAKTNFIVRPTSSNEKALFREQERSRFASPHKAFTFMMHGYDSVVGPVKGVYDKDSSTNKAREHNLLVSDRPPFVTILTLVRDAAARLPNGEGTRGDICELLKDSQFLAPGVTDTQINAVVSGALDRLHSEKDPCVKYDVTRKLWIYLHRNRTEDEFERIHQAQAATAKTKKAVTKPKSAKTAKDTAVSVPTAAATIVPPTLASSPLHQPSFTLSSLPTTAPGLAQQPVSGTPKLGTSESASLLTKSGKSATLLRTPSLGVGGSLPPGVSSLTPTIAQLRAAQAAMAKSSPMISSGSLGGNVSKLQTVKQLTSAGAQASKKSASLTGQLSSSTAVTVSTTGSPLLTVTSLGLSSTSSSSSAIFSSASLSASSSLAAQLLYSPGITLGTAAPLSVASQSLTQHNLHQGHHGNGSKQKSNAGSASLSSSSSLAISSLSVPVTTATTFSLVTTLNTGATAAATNPTPLRPPTISMLQSQQLLKQQQQLLLKQQQQQTASQSVLRQNAALAAAVGQNIASAKSLDLASTAASISSAATSIGGKSSVSSSSTTILKPHTFTMAARPSPPPNVAVTKNPTAISSLKASNTGGLKQASLILSQEGVASLTSAAAAAAGGMAPTGKLVALTSVAGQQAGEGTVMAHIMQQAAVAQQTANLRNSTQAIRLQGGNLVQPILSGKPIQIGGKPFGTTKGLVQLAGKGGQPLGLIRTPQGPLSTINLIPQPVISSTSGKTATVVAVGTSSSSVPSSPSPLTTTASPSTTIITTSASARQQQQQHLAAFAAAHNSKSSGGAGQAKILGQTPAGLVVTQLAPGNIALRAAGSGHTKVLPSGQASLVPTQFILQHAPGAVATSQGASAPIIVSSNTAGGKGAQNLQVMRTVLSQPGSLKPGQATILISQPTLPQVPVSSTQGLTAAQVLHTGGKTSGRGSPKGKGQPVYARIITPPPGMKLSSVAQVPISGSGGGVAGNAAVVAAAGTAPNNINVIQTVGGKLTLVTSGMATHTLSSLPMVSLAMVNSGVTPVVAGSGDAVQVSTPNSDSKADKVGQDSG</sequence>
<proteinExistence type="predicted"/>
<dbReference type="EMBL" id="BLXT01008339">
    <property type="protein sequence ID" value="GFO47485.1"/>
    <property type="molecule type" value="Genomic_DNA"/>
</dbReference>
<dbReference type="Pfam" id="PF25793">
    <property type="entry name" value="WHD_2nd_NFRKB"/>
    <property type="match status" value="1"/>
</dbReference>
<dbReference type="InterPro" id="IPR057748">
    <property type="entry name" value="NFRKB_WH_2"/>
</dbReference>
<dbReference type="InterPro" id="IPR025220">
    <property type="entry name" value="NFRKB_WH_1"/>
</dbReference>
<feature type="region of interest" description="Disordered" evidence="1">
    <location>
        <begin position="820"/>
        <end position="839"/>
    </location>
</feature>